<evidence type="ECO:0000256" key="1">
    <source>
        <dbReference type="ARBA" id="ARBA00000695"/>
    </source>
</evidence>
<comment type="subcellular location">
    <subcellularLocation>
        <location evidence="3 10">Secreted</location>
    </subcellularLocation>
</comment>
<feature type="chain" id="PRO_5044949059" description="Pectate lyase" evidence="10">
    <location>
        <begin position="18"/>
        <end position="242"/>
    </location>
</feature>
<organism evidence="13 14">
    <name type="scientific">Marasmiellus scandens</name>
    <dbReference type="NCBI Taxonomy" id="2682957"/>
    <lineage>
        <taxon>Eukaryota</taxon>
        <taxon>Fungi</taxon>
        <taxon>Dikarya</taxon>
        <taxon>Basidiomycota</taxon>
        <taxon>Agaricomycotina</taxon>
        <taxon>Agaricomycetes</taxon>
        <taxon>Agaricomycetidae</taxon>
        <taxon>Agaricales</taxon>
        <taxon>Marasmiineae</taxon>
        <taxon>Omphalotaceae</taxon>
        <taxon>Marasmiellus</taxon>
    </lineage>
</organism>
<keyword evidence="5 10" id="KW-0964">Secreted</keyword>
<dbReference type="InterPro" id="IPR012334">
    <property type="entry name" value="Pectin_lyas_fold"/>
</dbReference>
<name>A0ABR1J733_9AGAR</name>
<dbReference type="EMBL" id="JBANRG010000034">
    <property type="protein sequence ID" value="KAK7450201.1"/>
    <property type="molecule type" value="Genomic_DNA"/>
</dbReference>
<gene>
    <name evidence="13" type="ORF">VKT23_013084</name>
    <name evidence="12" type="ORF">VKT23_020213</name>
</gene>
<evidence type="ECO:0000256" key="10">
    <source>
        <dbReference type="RuleBase" id="RU367009"/>
    </source>
</evidence>
<keyword evidence="8 10" id="KW-0456">Lyase</keyword>
<dbReference type="EC" id="4.2.2.2" evidence="10"/>
<evidence type="ECO:0000256" key="3">
    <source>
        <dbReference type="ARBA" id="ARBA00004613"/>
    </source>
</evidence>
<comment type="cofactor">
    <cofactor evidence="2 10">
        <name>Ca(2+)</name>
        <dbReference type="ChEBI" id="CHEBI:29108"/>
    </cofactor>
</comment>
<evidence type="ECO:0000256" key="8">
    <source>
        <dbReference type="ARBA" id="ARBA00023239"/>
    </source>
</evidence>
<dbReference type="InterPro" id="IPR011050">
    <property type="entry name" value="Pectin_lyase_fold/virulence"/>
</dbReference>
<evidence type="ECO:0000256" key="2">
    <source>
        <dbReference type="ARBA" id="ARBA00001913"/>
    </source>
</evidence>
<evidence type="ECO:0000256" key="7">
    <source>
        <dbReference type="ARBA" id="ARBA00022837"/>
    </source>
</evidence>
<evidence type="ECO:0000313" key="14">
    <source>
        <dbReference type="Proteomes" id="UP001498398"/>
    </source>
</evidence>
<keyword evidence="6 10" id="KW-0732">Signal</keyword>
<dbReference type="Proteomes" id="UP001498398">
    <property type="component" value="Unassembled WGS sequence"/>
</dbReference>
<feature type="signal peptide" evidence="10">
    <location>
        <begin position="1"/>
        <end position="17"/>
    </location>
</feature>
<accession>A0ABR1J733</accession>
<sequence>MFISIVPLAIFASLVHGIPPSTVKRQASCSFPDPPSTSSLSEPMTITGEFDGGNVRFDRGSGACEGQNEGGDSDAVFLVEDGGVIRNVVIGADQSEGIHCLGSCTLENVWFEDVCEDAITIKQSGGTSTISGGGAMAAEDKVVQHNGGGTVVIDGFCVEDFGKLYRSCGNCDDQTQRTVQISNVIASNGDSIAGINSNYGDIAMIDTDSLQLDDVDSVCDTYEGNDDGDEPPKLTDNEPNEK</sequence>
<keyword evidence="14" id="KW-1185">Reference proteome</keyword>
<evidence type="ECO:0000256" key="11">
    <source>
        <dbReference type="SAM" id="MobiDB-lite"/>
    </source>
</evidence>
<comment type="caution">
    <text evidence="13">The sequence shown here is derived from an EMBL/GenBank/DDBJ whole genome shotgun (WGS) entry which is preliminary data.</text>
</comment>
<comment type="function">
    <text evidence="9 10">Pectinolytic enzyme consist of four classes of enzymes: pectin lyase, polygalacturonase, pectin methylesterase and rhamnogalacturonase. Among pectinolytic enzymes, pectin lyase is the most important in depolymerization of pectin, since it cleaves internal glycosidic bonds of highly methylated pectins. Favors pectate, the anion, over pectin, the methyl ester.</text>
</comment>
<comment type="catalytic activity">
    <reaction evidence="1 10">
        <text>Eliminative cleavage of (1-&gt;4)-alpha-D-galacturonan to give oligosaccharides with 4-deoxy-alpha-D-galact-4-enuronosyl groups at their non-reducing ends.</text>
        <dbReference type="EC" id="4.2.2.2"/>
    </reaction>
</comment>
<proteinExistence type="inferred from homology"/>
<evidence type="ECO:0000313" key="13">
    <source>
        <dbReference type="EMBL" id="KAK7450201.1"/>
    </source>
</evidence>
<reference evidence="13 14" key="1">
    <citation type="submission" date="2024-01" db="EMBL/GenBank/DDBJ databases">
        <title>A draft genome for the cacao thread blight pathogen Marasmiellus scandens.</title>
        <authorList>
            <person name="Baruah I.K."/>
            <person name="Leung J."/>
            <person name="Bukari Y."/>
            <person name="Amoako-Attah I."/>
            <person name="Meinhardt L.W."/>
            <person name="Bailey B.A."/>
            <person name="Cohen S.P."/>
        </authorList>
    </citation>
    <scope>NUCLEOTIDE SEQUENCE [LARGE SCALE GENOMIC DNA]</scope>
    <source>
        <strain evidence="13 14">GH-19</strain>
    </source>
</reference>
<evidence type="ECO:0000256" key="6">
    <source>
        <dbReference type="ARBA" id="ARBA00022729"/>
    </source>
</evidence>
<dbReference type="SUPFAM" id="SSF51126">
    <property type="entry name" value="Pectin lyase-like"/>
    <property type="match status" value="1"/>
</dbReference>
<dbReference type="PANTHER" id="PTHR33407">
    <property type="entry name" value="PECTATE LYASE F-RELATED"/>
    <property type="match status" value="1"/>
</dbReference>
<dbReference type="PANTHER" id="PTHR33407:SF9">
    <property type="entry name" value="PECTATE LYASE F-RELATED"/>
    <property type="match status" value="1"/>
</dbReference>
<keyword evidence="7 10" id="KW-0106">Calcium</keyword>
<feature type="compositionally biased region" description="Basic and acidic residues" evidence="11">
    <location>
        <begin position="230"/>
        <end position="242"/>
    </location>
</feature>
<protein>
    <recommendedName>
        <fullName evidence="10">Pectate lyase</fullName>
        <ecNumber evidence="10">4.2.2.2</ecNumber>
    </recommendedName>
</protein>
<evidence type="ECO:0000256" key="9">
    <source>
        <dbReference type="ARBA" id="ARBA00025679"/>
    </source>
</evidence>
<dbReference type="InterPro" id="IPR004898">
    <property type="entry name" value="Pectate_lyase_PlyH/PlyE-like"/>
</dbReference>
<evidence type="ECO:0000256" key="5">
    <source>
        <dbReference type="ARBA" id="ARBA00022525"/>
    </source>
</evidence>
<comment type="similarity">
    <text evidence="4 10">Belongs to the polysaccharide lyase 3 family.</text>
</comment>
<dbReference type="EMBL" id="JBANRG010000125">
    <property type="protein sequence ID" value="KAK7434369.1"/>
    <property type="molecule type" value="Genomic_DNA"/>
</dbReference>
<evidence type="ECO:0000313" key="12">
    <source>
        <dbReference type="EMBL" id="KAK7434369.1"/>
    </source>
</evidence>
<dbReference type="Gene3D" id="2.160.20.10">
    <property type="entry name" value="Single-stranded right-handed beta-helix, Pectin lyase-like"/>
    <property type="match status" value="1"/>
</dbReference>
<evidence type="ECO:0000256" key="4">
    <source>
        <dbReference type="ARBA" id="ARBA00006463"/>
    </source>
</evidence>
<dbReference type="Pfam" id="PF03211">
    <property type="entry name" value="Pectate_lyase"/>
    <property type="match status" value="1"/>
</dbReference>
<feature type="region of interest" description="Disordered" evidence="11">
    <location>
        <begin position="222"/>
        <end position="242"/>
    </location>
</feature>